<name>A0A942UBH7_9BACI</name>
<feature type="transmembrane region" description="Helical" evidence="1">
    <location>
        <begin position="39"/>
        <end position="60"/>
    </location>
</feature>
<keyword evidence="1" id="KW-0812">Transmembrane</keyword>
<dbReference type="RefSeq" id="WP_213120917.1">
    <property type="nucleotide sequence ID" value="NZ_JAGYPF010000006.1"/>
</dbReference>
<keyword evidence="1" id="KW-0472">Membrane</keyword>
<dbReference type="PANTHER" id="PTHR36842">
    <property type="entry name" value="PROTEIN TOLB HOMOLOG"/>
    <property type="match status" value="1"/>
</dbReference>
<gene>
    <name evidence="2" type="ORF">KHA99_28625</name>
</gene>
<protein>
    <submittedName>
        <fullName evidence="2">Translocation protein TolB</fullName>
    </submittedName>
</protein>
<dbReference type="AlphaFoldDB" id="A0A942UBH7"/>
<evidence type="ECO:0000313" key="3">
    <source>
        <dbReference type="Proteomes" id="UP000679749"/>
    </source>
</evidence>
<accession>A0A942UBH7</accession>
<reference evidence="2" key="1">
    <citation type="submission" date="2021-05" db="EMBL/GenBank/DDBJ databases">
        <title>Novel Bacillus species.</title>
        <authorList>
            <person name="Liu G."/>
        </authorList>
    </citation>
    <scope>NUCLEOTIDE SEQUENCE</scope>
    <source>
        <strain evidence="2">FJAT-49825</strain>
    </source>
</reference>
<keyword evidence="1" id="KW-1133">Transmembrane helix</keyword>
<keyword evidence="3" id="KW-1185">Reference proteome</keyword>
<dbReference type="InterPro" id="IPR011042">
    <property type="entry name" value="6-blade_b-propeller_TolB-like"/>
</dbReference>
<dbReference type="EMBL" id="JAGYPF010000006">
    <property type="protein sequence ID" value="MBS4216397.1"/>
    <property type="molecule type" value="Genomic_DNA"/>
</dbReference>
<evidence type="ECO:0000256" key="1">
    <source>
        <dbReference type="SAM" id="Phobius"/>
    </source>
</evidence>
<organism evidence="2 3">
    <name type="scientific">Neobacillus rhizophilus</name>
    <dbReference type="NCBI Taxonomy" id="2833579"/>
    <lineage>
        <taxon>Bacteria</taxon>
        <taxon>Bacillati</taxon>
        <taxon>Bacillota</taxon>
        <taxon>Bacilli</taxon>
        <taxon>Bacillales</taxon>
        <taxon>Bacillaceae</taxon>
        <taxon>Neobacillus</taxon>
    </lineage>
</organism>
<comment type="caution">
    <text evidence="2">The sequence shown here is derived from an EMBL/GenBank/DDBJ whole genome shotgun (WGS) entry which is preliminary data.</text>
</comment>
<evidence type="ECO:0000313" key="2">
    <source>
        <dbReference type="EMBL" id="MBS4216397.1"/>
    </source>
</evidence>
<sequence length="463" mass="53238">MDISTSTQPFFYLKKTGARSRIFQESGTGPLHQVKWGDFVIRTVLLAILLTFTFLSNAFATVQEKAAFIRHDDLWIKINNKEGRLTKGEYVRYPKWSYDGQWLAYLKAVKQDGNIVYDGELWLCNLHTNKHFKMASKVNRNFQWSGRNNKLAYLINRTLYVVDTKPSKSLVASTLAQGVENFSWLPNGDGLLISAKKSEQLHSDINLSRVMLEVDRQRPILKNLFTIPVGEDEYFVSTSSFKWSSDKGWISFLLIPTASMSADANTLCLLSADGAVFKKVDEMLNYAEWMQWAPAGTNLAYIGGVGREATYNKHLLLVRPTTLKKELITPAKGYADRDLVWKNETVVIVSRSAESKEGRLDERPFPQLLEVNLLTEKQKQITFPPKNKGDFVPMVRKEQLFWIRTDRQKADVLTSHFNKREKHWIKNITVPSSYYEKWNWEEVFDLYTGVMHGDGSHALFNPK</sequence>
<dbReference type="PANTHER" id="PTHR36842:SF1">
    <property type="entry name" value="PROTEIN TOLB"/>
    <property type="match status" value="1"/>
</dbReference>
<dbReference type="Proteomes" id="UP000679749">
    <property type="component" value="Unassembled WGS sequence"/>
</dbReference>
<dbReference type="Gene3D" id="2.120.10.30">
    <property type="entry name" value="TolB, C-terminal domain"/>
    <property type="match status" value="2"/>
</dbReference>
<proteinExistence type="predicted"/>
<dbReference type="SUPFAM" id="SSF82171">
    <property type="entry name" value="DPP6 N-terminal domain-like"/>
    <property type="match status" value="1"/>
</dbReference>